<dbReference type="SMART" id="SM00671">
    <property type="entry name" value="SEL1"/>
    <property type="match status" value="7"/>
</dbReference>
<proteinExistence type="predicted"/>
<dbReference type="AlphaFoldDB" id="A0A3S9XC59"/>
<protein>
    <recommendedName>
        <fullName evidence="3">Sel1 repeat family protein</fullName>
    </recommendedName>
</protein>
<organism evidence="1 2">
    <name type="scientific">Entomomonas moraniae</name>
    <dbReference type="NCBI Taxonomy" id="2213226"/>
    <lineage>
        <taxon>Bacteria</taxon>
        <taxon>Pseudomonadati</taxon>
        <taxon>Pseudomonadota</taxon>
        <taxon>Gammaproteobacteria</taxon>
        <taxon>Pseudomonadales</taxon>
        <taxon>Pseudomonadaceae</taxon>
        <taxon>Entomomonas</taxon>
    </lineage>
</organism>
<accession>A0A3S9XC59</accession>
<dbReference type="Pfam" id="PF08238">
    <property type="entry name" value="Sel1"/>
    <property type="match status" value="7"/>
</dbReference>
<dbReference type="InterPro" id="IPR011990">
    <property type="entry name" value="TPR-like_helical_dom_sf"/>
</dbReference>
<evidence type="ECO:0000313" key="1">
    <source>
        <dbReference type="EMBL" id="AZS50009.1"/>
    </source>
</evidence>
<dbReference type="PANTHER" id="PTHR11102:SF160">
    <property type="entry name" value="ERAD-ASSOCIATED E3 UBIQUITIN-PROTEIN LIGASE COMPONENT HRD3"/>
    <property type="match status" value="1"/>
</dbReference>
<evidence type="ECO:0008006" key="3">
    <source>
        <dbReference type="Google" id="ProtNLM"/>
    </source>
</evidence>
<sequence length="326" mass="37177">MPRFYNYLIPFLLYIASVNIWANNFSYVKQQASKGNPVAQYTLGIMYQQAKSVKQNKITALSWYQKAAEQNYLLAQYALIAIYQYGDGIKASPKDAVYWHKRTTEPRSLILLNQQQQSFNQIADFLLEQAIKNNTEAQYLLATLYSGNKNEEIADYWFLRAAIASDKNAQYYIGVTYTDKPGIINKTQGIYWLEKAALQNFLDAEIVLASIYEQDKAFTPDFKKAAYWYERAANQGDAKAQSYIAGMYRDGKGVTPDKEKALQWYQKAAKQGDAFSQYNLGQLYEMGDGVKPDIKKALYWYGQGAQQGHVASQLKLQALQTNMPSI</sequence>
<dbReference type="InterPro" id="IPR006597">
    <property type="entry name" value="Sel1-like"/>
</dbReference>
<dbReference type="Proteomes" id="UP000273143">
    <property type="component" value="Chromosome"/>
</dbReference>
<name>A0A3S9XC59_9GAMM</name>
<dbReference type="KEGG" id="emo:DM558_04105"/>
<evidence type="ECO:0000313" key="2">
    <source>
        <dbReference type="Proteomes" id="UP000273143"/>
    </source>
</evidence>
<keyword evidence="2" id="KW-1185">Reference proteome</keyword>
<dbReference type="EMBL" id="CP029822">
    <property type="protein sequence ID" value="AZS50009.1"/>
    <property type="molecule type" value="Genomic_DNA"/>
</dbReference>
<gene>
    <name evidence="1" type="ORF">DM558_04105</name>
</gene>
<dbReference type="SUPFAM" id="SSF81901">
    <property type="entry name" value="HCP-like"/>
    <property type="match status" value="1"/>
</dbReference>
<dbReference type="InterPro" id="IPR050767">
    <property type="entry name" value="Sel1_AlgK"/>
</dbReference>
<reference evidence="2" key="1">
    <citation type="submission" date="2018-06" db="EMBL/GenBank/DDBJ databases">
        <title>Complete genome of Pseudomonas insecticola strain QZS01.</title>
        <authorList>
            <person name="Wang J."/>
            <person name="Su Q."/>
        </authorList>
    </citation>
    <scope>NUCLEOTIDE SEQUENCE [LARGE SCALE GENOMIC DNA]</scope>
    <source>
        <strain evidence="2">QZS01</strain>
    </source>
</reference>
<dbReference type="PANTHER" id="PTHR11102">
    <property type="entry name" value="SEL-1-LIKE PROTEIN"/>
    <property type="match status" value="1"/>
</dbReference>
<dbReference type="Gene3D" id="1.25.40.10">
    <property type="entry name" value="Tetratricopeptide repeat domain"/>
    <property type="match status" value="2"/>
</dbReference>
<dbReference type="RefSeq" id="WP_127162167.1">
    <property type="nucleotide sequence ID" value="NZ_CP029822.1"/>
</dbReference>